<comment type="caution">
    <text evidence="1">The sequence shown here is derived from an EMBL/GenBank/DDBJ whole genome shotgun (WGS) entry which is preliminary data.</text>
</comment>
<dbReference type="EMBL" id="PFCB01000017">
    <property type="protein sequence ID" value="PIR74548.1"/>
    <property type="molecule type" value="Genomic_DNA"/>
</dbReference>
<protein>
    <submittedName>
        <fullName evidence="1">Uncharacterized protein</fullName>
    </submittedName>
</protein>
<evidence type="ECO:0000313" key="1">
    <source>
        <dbReference type="EMBL" id="PIR74548.1"/>
    </source>
</evidence>
<gene>
    <name evidence="1" type="ORF">COU35_01895</name>
</gene>
<accession>A0A2H0TQX2</accession>
<proteinExistence type="predicted"/>
<sequence length="136" mass="16335">MRFMRYLPGRNIPHLLTAPFIFSVLLPLVLLDIFLEVYHRICFPVYGIAYVKRREFIRVDRHRLRYIPWYAKINCAYCGYANGLIEYARTIAGETEKYWCSIKHKNDPGAIFFPPEYHRDFLAYGDEKAYRNFIKK</sequence>
<dbReference type="AlphaFoldDB" id="A0A2H0TQX2"/>
<organism evidence="1 2">
    <name type="scientific">Candidatus Magasanikbacteria bacterium CG10_big_fil_rev_8_21_14_0_10_47_10</name>
    <dbReference type="NCBI Taxonomy" id="1974652"/>
    <lineage>
        <taxon>Bacteria</taxon>
        <taxon>Candidatus Magasanikiibacteriota</taxon>
    </lineage>
</organism>
<reference evidence="2" key="1">
    <citation type="submission" date="2017-09" db="EMBL/GenBank/DDBJ databases">
        <title>Depth-based differentiation of microbial function through sediment-hosted aquifers and enrichment of novel symbionts in the deep terrestrial subsurface.</title>
        <authorList>
            <person name="Probst A.J."/>
            <person name="Ladd B."/>
            <person name="Jarett J.K."/>
            <person name="Geller-Mcgrath D.E."/>
            <person name="Sieber C.M.K."/>
            <person name="Emerson J.B."/>
            <person name="Anantharaman K."/>
            <person name="Thomas B.C."/>
            <person name="Malmstrom R."/>
            <person name="Stieglmeier M."/>
            <person name="Klingl A."/>
            <person name="Woyke T."/>
            <person name="Ryan C.M."/>
            <person name="Banfield J.F."/>
        </authorList>
    </citation>
    <scope>NUCLEOTIDE SEQUENCE [LARGE SCALE GENOMIC DNA]</scope>
</reference>
<evidence type="ECO:0000313" key="2">
    <source>
        <dbReference type="Proteomes" id="UP000230154"/>
    </source>
</evidence>
<dbReference type="Proteomes" id="UP000230154">
    <property type="component" value="Unassembled WGS sequence"/>
</dbReference>
<name>A0A2H0TQX2_9BACT</name>